<dbReference type="GO" id="GO:0005886">
    <property type="term" value="C:plasma membrane"/>
    <property type="evidence" value="ECO:0007669"/>
    <property type="project" value="TreeGrafter"/>
</dbReference>
<feature type="transmembrane region" description="Helical" evidence="6">
    <location>
        <begin position="316"/>
        <end position="340"/>
    </location>
</feature>
<dbReference type="InterPro" id="IPR000203">
    <property type="entry name" value="GPS"/>
</dbReference>
<dbReference type="PROSITE" id="PS50221">
    <property type="entry name" value="GAIN_B"/>
    <property type="match status" value="1"/>
</dbReference>
<organism evidence="9 10">
    <name type="scientific">Astyanax mexicanus</name>
    <name type="common">Blind cave fish</name>
    <name type="synonym">Astyanax fasciatus mexicanus</name>
    <dbReference type="NCBI Taxonomy" id="7994"/>
    <lineage>
        <taxon>Eukaryota</taxon>
        <taxon>Metazoa</taxon>
        <taxon>Chordata</taxon>
        <taxon>Craniata</taxon>
        <taxon>Vertebrata</taxon>
        <taxon>Euteleostomi</taxon>
        <taxon>Actinopterygii</taxon>
        <taxon>Neopterygii</taxon>
        <taxon>Teleostei</taxon>
        <taxon>Ostariophysi</taxon>
        <taxon>Characiformes</taxon>
        <taxon>Characoidei</taxon>
        <taxon>Acestrorhamphidae</taxon>
        <taxon>Acestrorhamphinae</taxon>
        <taxon>Astyanax</taxon>
    </lineage>
</organism>
<keyword evidence="3 6" id="KW-1133">Transmembrane helix</keyword>
<feature type="transmembrane region" description="Helical" evidence="6">
    <location>
        <begin position="280"/>
        <end position="304"/>
    </location>
</feature>
<protein>
    <submittedName>
        <fullName evidence="9">Adhesion G-protein coupled receptor G5-like isoform X1</fullName>
    </submittedName>
</protein>
<dbReference type="PANTHER" id="PTHR12011:SF285">
    <property type="entry name" value="ADHESION G PROTEIN-COUPLED RECEPTOR G3"/>
    <property type="match status" value="1"/>
</dbReference>
<reference evidence="9 10" key="1">
    <citation type="submission" date="2021-07" db="EMBL/GenBank/DDBJ databases">
        <authorList>
            <person name="Imarazene B."/>
            <person name="Zahm M."/>
            <person name="Klopp C."/>
            <person name="Cabau C."/>
            <person name="Beille S."/>
            <person name="Jouanno E."/>
            <person name="Castinel A."/>
            <person name="Lluch J."/>
            <person name="Gil L."/>
            <person name="Kuchtly C."/>
            <person name="Lopez Roques C."/>
            <person name="Donnadieu C."/>
            <person name="Parrinello H."/>
            <person name="Journot L."/>
            <person name="Du K."/>
            <person name="Schartl M."/>
            <person name="Retaux S."/>
            <person name="Guiguen Y."/>
        </authorList>
    </citation>
    <scope>NUCLEOTIDE SEQUENCE [LARGE SCALE GENOMIC DNA]</scope>
    <source>
        <strain evidence="9">Pach_M1</strain>
        <tissue evidence="9">Testis</tissue>
    </source>
</reference>
<evidence type="ECO:0000313" key="10">
    <source>
        <dbReference type="Proteomes" id="UP000752171"/>
    </source>
</evidence>
<dbReference type="InterPro" id="IPR017981">
    <property type="entry name" value="GPCR_2-like_7TM"/>
</dbReference>
<feature type="domain" description="GAIN-B" evidence="7">
    <location>
        <begin position="53"/>
        <end position="203"/>
    </location>
</feature>
<evidence type="ECO:0000256" key="5">
    <source>
        <dbReference type="ARBA" id="ARBA00023157"/>
    </source>
</evidence>
<comment type="subcellular location">
    <subcellularLocation>
        <location evidence="1">Membrane</location>
        <topology evidence="1">Multi-pass membrane protein</topology>
    </subcellularLocation>
</comment>
<evidence type="ECO:0000256" key="3">
    <source>
        <dbReference type="ARBA" id="ARBA00022989"/>
    </source>
</evidence>
<evidence type="ECO:0000259" key="7">
    <source>
        <dbReference type="PROSITE" id="PS50221"/>
    </source>
</evidence>
<evidence type="ECO:0000256" key="6">
    <source>
        <dbReference type="SAM" id="Phobius"/>
    </source>
</evidence>
<keyword evidence="4 6" id="KW-0472">Membrane</keyword>
<evidence type="ECO:0000313" key="9">
    <source>
        <dbReference type="EMBL" id="KAG9267111.1"/>
    </source>
</evidence>
<dbReference type="PRINTS" id="PR00249">
    <property type="entry name" value="GPCRSECRETIN"/>
</dbReference>
<dbReference type="PROSITE" id="PS50261">
    <property type="entry name" value="G_PROTEIN_RECEP_F2_4"/>
    <property type="match status" value="1"/>
</dbReference>
<feature type="transmembrane region" description="Helical" evidence="6">
    <location>
        <begin position="212"/>
        <end position="234"/>
    </location>
</feature>
<feature type="transmembrane region" description="Helical" evidence="6">
    <location>
        <begin position="246"/>
        <end position="268"/>
    </location>
</feature>
<dbReference type="Proteomes" id="UP000752171">
    <property type="component" value="Unassembled WGS sequence"/>
</dbReference>
<feature type="transmembrane region" description="Helical" evidence="6">
    <location>
        <begin position="414"/>
        <end position="433"/>
    </location>
</feature>
<dbReference type="GO" id="GO:0007166">
    <property type="term" value="P:cell surface receptor signaling pathway"/>
    <property type="evidence" value="ECO:0007669"/>
    <property type="project" value="InterPro"/>
</dbReference>
<dbReference type="GO" id="GO:0004930">
    <property type="term" value="F:G protein-coupled receptor activity"/>
    <property type="evidence" value="ECO:0007669"/>
    <property type="project" value="InterPro"/>
</dbReference>
<dbReference type="AlphaFoldDB" id="A0A8T2LDX3"/>
<keyword evidence="5" id="KW-1015">Disulfide bond</keyword>
<dbReference type="SMART" id="SM00303">
    <property type="entry name" value="GPS"/>
    <property type="match status" value="1"/>
</dbReference>
<keyword evidence="9" id="KW-0675">Receptor</keyword>
<name>A0A8T2LDX3_ASTMX</name>
<dbReference type="InterPro" id="IPR057244">
    <property type="entry name" value="GAIN_B"/>
</dbReference>
<gene>
    <name evidence="9" type="primary">ADGRG1</name>
    <name evidence="9" type="ORF">AMEX_G19788</name>
</gene>
<dbReference type="Pfam" id="PF00002">
    <property type="entry name" value="7tm_2"/>
    <property type="match status" value="1"/>
</dbReference>
<sequence>MALNQQGDISMFSDVSNECHKVLGECQSKQNIVRCLETKMKNCTLVKKLPRLLPRNFYWDTVASTSEATVTTKDGHVIRVPPEAVQRSMGGQQNSSQVHLTVSVLNHSLFKAPSENGSTHEQVLGVWLGEQDVHNLLNPVRMVFVNVNQTGRGECVYWEMSNNSEQGSWSTKGCNTTRNGTDFICECDHLSFFAVLISPNEPDHVDVQRLVYISYVGSSCSVICTAVIIIMFLCQRKRKAEHSVVIHLQLAASLFLLHVFFLSSTFWSQEKDAVCKSLGILLHWALQVTFTWTAIEGFHLYLLLVRVFNIYIRRYVLKLSLVGWGVPTAIVVVCGVTGAYGRFTLTERASNTTVAMDLCWVTNKAVRYITVNGYLGLVLLFNVAILAVMVVKMRQLRVRSVQAGDRVRRIWKDWVTVLGLSCVLGLAWGLAFTTHGPQSISLPGIYLFTILNGFQGVLMLLWFISITWKSVREEQQSTKDLTLSNLNS</sequence>
<dbReference type="Gene3D" id="2.60.220.50">
    <property type="match status" value="1"/>
</dbReference>
<accession>A0A8T2LDX3</accession>
<dbReference type="EMBL" id="JAICCE010000016">
    <property type="protein sequence ID" value="KAG9267111.1"/>
    <property type="molecule type" value="Genomic_DNA"/>
</dbReference>
<dbReference type="Pfam" id="PF01825">
    <property type="entry name" value="GPS"/>
    <property type="match status" value="1"/>
</dbReference>
<keyword evidence="2 6" id="KW-0812">Transmembrane</keyword>
<dbReference type="OrthoDB" id="8951579at2759"/>
<dbReference type="GO" id="GO:0007189">
    <property type="term" value="P:adenylate cyclase-activating G protein-coupled receptor signaling pathway"/>
    <property type="evidence" value="ECO:0007669"/>
    <property type="project" value="TreeGrafter"/>
</dbReference>
<feature type="transmembrane region" description="Helical" evidence="6">
    <location>
        <begin position="445"/>
        <end position="464"/>
    </location>
</feature>
<comment type="caution">
    <text evidence="9">The sequence shown here is derived from an EMBL/GenBank/DDBJ whole genome shotgun (WGS) entry which is preliminary data.</text>
</comment>
<evidence type="ECO:0000256" key="1">
    <source>
        <dbReference type="ARBA" id="ARBA00004141"/>
    </source>
</evidence>
<evidence type="ECO:0000256" key="2">
    <source>
        <dbReference type="ARBA" id="ARBA00022692"/>
    </source>
</evidence>
<evidence type="ECO:0000256" key="4">
    <source>
        <dbReference type="ARBA" id="ARBA00023136"/>
    </source>
</evidence>
<feature type="domain" description="G-protein coupled receptors family 2 profile 2" evidence="8">
    <location>
        <begin position="210"/>
        <end position="467"/>
    </location>
</feature>
<dbReference type="FunFam" id="1.20.1070.10:FF:000222">
    <property type="entry name" value="Adhesion G protein-coupled receptor G3"/>
    <property type="match status" value="1"/>
</dbReference>
<dbReference type="PANTHER" id="PTHR12011">
    <property type="entry name" value="ADHESION G-PROTEIN COUPLED RECEPTOR"/>
    <property type="match status" value="1"/>
</dbReference>
<proteinExistence type="predicted"/>
<feature type="transmembrane region" description="Helical" evidence="6">
    <location>
        <begin position="374"/>
        <end position="393"/>
    </location>
</feature>
<dbReference type="InterPro" id="IPR046338">
    <property type="entry name" value="GAIN_dom_sf"/>
</dbReference>
<dbReference type="InterPro" id="IPR000832">
    <property type="entry name" value="GPCR_2_secretin-like"/>
</dbReference>
<dbReference type="Gene3D" id="1.20.1070.10">
    <property type="entry name" value="Rhodopsin 7-helix transmembrane proteins"/>
    <property type="match status" value="1"/>
</dbReference>
<evidence type="ECO:0000259" key="8">
    <source>
        <dbReference type="PROSITE" id="PS50261"/>
    </source>
</evidence>